<organism evidence="1 2">
    <name type="scientific">Anaerococcus hydrogenalis</name>
    <dbReference type="NCBI Taxonomy" id="33029"/>
    <lineage>
        <taxon>Bacteria</taxon>
        <taxon>Bacillati</taxon>
        <taxon>Bacillota</taxon>
        <taxon>Tissierellia</taxon>
        <taxon>Tissierellales</taxon>
        <taxon>Peptoniphilaceae</taxon>
        <taxon>Anaerococcus</taxon>
    </lineage>
</organism>
<evidence type="ECO:0000313" key="2">
    <source>
        <dbReference type="Proteomes" id="UP000235658"/>
    </source>
</evidence>
<name>A0A2N6UHE6_9FIRM</name>
<accession>A0A2N6UHE6</accession>
<dbReference type="SUPFAM" id="SSF52540">
    <property type="entry name" value="P-loop containing nucleoside triphosphate hydrolases"/>
    <property type="match status" value="1"/>
</dbReference>
<comment type="caution">
    <text evidence="1">The sequence shown here is derived from an EMBL/GenBank/DDBJ whole genome shotgun (WGS) entry which is preliminary data.</text>
</comment>
<evidence type="ECO:0000313" key="1">
    <source>
        <dbReference type="EMBL" id="PMC80965.1"/>
    </source>
</evidence>
<reference evidence="1 2" key="1">
    <citation type="submission" date="2017-09" db="EMBL/GenBank/DDBJ databases">
        <title>Bacterial strain isolated from the female urinary microbiota.</title>
        <authorList>
            <person name="Thomas-White K."/>
            <person name="Kumar N."/>
            <person name="Forster S."/>
            <person name="Putonti C."/>
            <person name="Lawley T."/>
            <person name="Wolfe A.J."/>
        </authorList>
    </citation>
    <scope>NUCLEOTIDE SEQUENCE [LARGE SCALE GENOMIC DNA]</scope>
    <source>
        <strain evidence="1 2">UMB0204</strain>
    </source>
</reference>
<dbReference type="InterPro" id="IPR027417">
    <property type="entry name" value="P-loop_NTPase"/>
</dbReference>
<sequence>MGYSAKIKPGMADPYWYEWSVGQKYIVEMLNPDSHIQYVELQADVQLGLDDVVITYDNGKTKFIQVKHTRVDDTITFGDIVSTGKLKKDINSKCSLLGELARSWNLEKGLHTDSEVYIFTNKKVGSRASLAEKGKINRPPLNIFLEELQDKVSKAESFSDIVFSDNKEAWKEWCSELEYIEKDEDKLTFLKNLHVKTDQESLGDLGNSIKSKLQRYLSVSEEVSDILLGKLDHALRDWTTSKRNSSKITIEKLYSALSIEEEVIIYNHDLIPVSPFFDSRNEFIYNIEIDIIDGYEKVLYLSGVPGTGKTNIISKLSCKKDSLVDIRYYAYEPIDPNKEYLPSDVSERVKKGVFWDTLLNQLRKLLAGNLYKYKVPVSNSFLKLEEKKNEFFRIASEFAKDRNRIFVLAIDGLDHAARSGVIDETFLPTLPNPEYIPDNVKIIIAGQPKEDYRNYPYWLYQNSQNVKEYVVPNIQPIDIEKLVNERCNHYNSNNKKNVSNIISKYAGGNTLAAIFAVHEAMNCSDPLILEERLKYRKLSGNIQEYYRTIWEDTKKEMQIPFVDYKMAGVFAFFNEPISAKKLSSIFKDEGISNSSWNNILKALSPLLIEKNNTYTILHNDIRIYLSGIIGIDKDHVREVYSKLVDYYLSQEEKTIGFYRDVIRFLIASGRTEEFSIIYNPEYVMSAYVNGIDLTELNHITDELMRYVINEDSIDWNKLRSVTLGYLTIEQIRKSLYEIEDVSFRKSIRIMNVHKYECYITSVDKWTSKIILDVLQLINDLYENGEEYRGITLFLNWFNHVKFSEIQKIINDGNKDLRGSDGRNISELLSKACVNTEHFEILDGISELEADNFLINTVEHVIGEIIENLHAEKLEKAFGSLDLILIDPLVVGIKKLIEQNRYEDLKILKKSIQKRKISNSMSMMIFYFLKIVTGDVDWNDNKDGVVWDEIESVEMPDDNIENLMTYYTIYAIVASYLQNKTRSTIAQEITNKYIEAHNHMKPDYFLLYFNAAAYLGKWLKDKNNKRQLNEPVNDLKLIISNLYCKNWSINEIDFETPFLRAYLLNAYIILLEDESIQFQNMLKNSLERVFEDNPVNQLFAPGMLYYRNNLKRMQLWIDEWLADNGRVWSESIGDRNRIVKKFLESKEKYDKYNDLNLRGAVDKVRWSVIGFASHKEYCVDYLLNWYTNLVDRFPEYICNYAEIVKNISDKIEVLGDNRIEYTLNTKIYSDLGSEGTFRIQSILKNRRLFSQCISNPSYLIDMLIGYLKDRKIDKEQLLIIWSVGIGLLDWRNEVDHDSISSLQSSIEICSTKNGIIDIKKDLSKLGPAYIDLFSDPVKHIIPDRWCDNENSVKEFENAEEILTSYITKSDEDLPEYSDVIKAIKFLYTDNKLTETQINRVLAVELSKDNYGINQNSVLEFIFGIAKDNDIDEFLRQYIRKAIDNNRFYPYLDLPYIIGWRLKHKEEYYIVDSLEALISTFNCWITASNHIEGPELEEGYDYSRYTNFEKEDMLTNLFKILMLLITSDDADAARVAIGGITAFLRVNISYIHKIEEYWHRLHYQAKEWFIMVYEFVYELCPEHREKIYGYLVIHSKDDDFNVALYSKLLCENINPNYSKEYCVEKKDYFSYIPNNGKKLLIRTPRNSHLINGSDCVLEQISLMEERLLIDFTDLERRTADYFDNVEVQSLLPLFRRKTGGCRVVCDKVNLAFFRVLYKEWYYGRWNGMDAELARILLSASEPFTLLLSPYRWKWNECKLFDNPDNIISLSKTERNSRIEQVFNTGINSDYIVLAGAIEDYTYKKQIFGYILGYLDVQEINEQQASQEVERNARLFLKKRRDYIEYQSPNVTMHQNGIESFKQSNIMCGFSKFMLSALGWKTRFGLQGLEIVNLNDEIVGKLECFYGFKTDITNRYSSNQPYLQRWIVKRKKLNEALEESKCPFQVRTIIDSLVTSLEEL</sequence>
<proteinExistence type="predicted"/>
<protein>
    <submittedName>
        <fullName evidence="1">Uncharacterized protein</fullName>
    </submittedName>
</protein>
<gene>
    <name evidence="1" type="ORF">CJ192_08115</name>
</gene>
<dbReference type="Proteomes" id="UP000235658">
    <property type="component" value="Unassembled WGS sequence"/>
</dbReference>
<dbReference type="EMBL" id="PNHP01000006">
    <property type="protein sequence ID" value="PMC80965.1"/>
    <property type="molecule type" value="Genomic_DNA"/>
</dbReference>